<name>A0A8G0QFW4_VESV</name>
<dbReference type="GO" id="GO:0005524">
    <property type="term" value="F:ATP binding"/>
    <property type="evidence" value="ECO:0007669"/>
    <property type="project" value="UniProtKB-KW"/>
</dbReference>
<keyword evidence="9" id="KW-0167">Capsid protein</keyword>
<proteinExistence type="inferred from homology"/>
<organism evidence="30">
    <name type="scientific">Bovine calicivirus</name>
    <dbReference type="NCBI Taxonomy" id="37300"/>
    <lineage>
        <taxon>Viruses</taxon>
        <taxon>Riboviria</taxon>
        <taxon>Orthornavirae</taxon>
        <taxon>Pisuviricota</taxon>
        <taxon>Pisoniviricetes</taxon>
        <taxon>Picornavirales</taxon>
        <taxon>Caliciviridae</taxon>
        <taxon>Vesivirus</taxon>
        <taxon>Vesivirus exanthema</taxon>
        <taxon>Vesicular exanthema of swine virus</taxon>
    </lineage>
</organism>
<keyword evidence="8" id="KW-0597">Phosphoprotein</keyword>
<dbReference type="GO" id="GO:0006508">
    <property type="term" value="P:proteolysis"/>
    <property type="evidence" value="ECO:0007669"/>
    <property type="project" value="UniProtKB-KW"/>
</dbReference>
<evidence type="ECO:0000259" key="25">
    <source>
        <dbReference type="Pfam" id="PF00680"/>
    </source>
</evidence>
<dbReference type="Pfam" id="PF00915">
    <property type="entry name" value="Calici_coat"/>
    <property type="match status" value="1"/>
</dbReference>
<dbReference type="GO" id="GO:0003724">
    <property type="term" value="F:RNA helicase activity"/>
    <property type="evidence" value="ECO:0007669"/>
    <property type="project" value="InterPro"/>
</dbReference>
<keyword evidence="10" id="KW-0645">Protease</keyword>
<accession>A0A8G0QFW4</accession>
<dbReference type="Pfam" id="PF00910">
    <property type="entry name" value="RNA_helicase"/>
    <property type="match status" value="1"/>
</dbReference>
<keyword evidence="18" id="KW-0693">Viral RNA replication</keyword>
<dbReference type="InterPro" id="IPR043502">
    <property type="entry name" value="DNA/RNA_pol_sf"/>
</dbReference>
<dbReference type="InterPro" id="IPR043128">
    <property type="entry name" value="Rev_trsase/Diguanyl_cyclase"/>
</dbReference>
<evidence type="ECO:0000256" key="24">
    <source>
        <dbReference type="SAM" id="MobiDB-lite"/>
    </source>
</evidence>
<evidence type="ECO:0000256" key="21">
    <source>
        <dbReference type="ARBA" id="ARBA00046180"/>
    </source>
</evidence>
<reference evidence="30" key="1">
    <citation type="submission" date="2021-03" db="EMBL/GenBank/DDBJ databases">
        <title>Analysis of enterovirus community in diarrhea and healthy dairy calves.</title>
        <authorList>
            <person name="Lu X."/>
            <person name="Yang X.S."/>
            <person name="Zhang W."/>
        </authorList>
    </citation>
    <scope>NUCLEOTIDE SEQUENCE</scope>
    <source>
        <strain evidence="30">45-Caliciviridae-1</strain>
    </source>
</reference>
<dbReference type="InterPro" id="IPR027417">
    <property type="entry name" value="P-loop_NTPase"/>
</dbReference>
<dbReference type="SUPFAM" id="SSF52540">
    <property type="entry name" value="P-loop containing nucleoside triphosphate hydrolases"/>
    <property type="match status" value="1"/>
</dbReference>
<dbReference type="Gene3D" id="3.30.70.270">
    <property type="match status" value="1"/>
</dbReference>
<dbReference type="Gene3D" id="6.10.140.320">
    <property type="match status" value="1"/>
</dbReference>
<dbReference type="SUPFAM" id="SSF50494">
    <property type="entry name" value="Trypsin-like serine proteases"/>
    <property type="match status" value="1"/>
</dbReference>
<evidence type="ECO:0000256" key="19">
    <source>
        <dbReference type="ARBA" id="ARBA00023200"/>
    </source>
</evidence>
<evidence type="ECO:0000256" key="3">
    <source>
        <dbReference type="ARBA" id="ARBA00008633"/>
    </source>
</evidence>
<keyword evidence="17" id="KW-0946">Virion</keyword>
<evidence type="ECO:0000256" key="14">
    <source>
        <dbReference type="ARBA" id="ARBA00022801"/>
    </source>
</evidence>
<keyword evidence="19" id="KW-1035">Host cytoplasm</keyword>
<feature type="domain" description="Helicase superfamily 3 single-stranded DNA/RNA virus" evidence="26">
    <location>
        <begin position="452"/>
        <end position="547"/>
    </location>
</feature>
<keyword evidence="7" id="KW-0191">Covalent protein-RNA linkage</keyword>
<dbReference type="EMBL" id="MW810335">
    <property type="protein sequence ID" value="QYV43527.1"/>
    <property type="molecule type" value="Genomic_RNA"/>
</dbReference>
<comment type="similarity">
    <text evidence="3">Belongs to the caliciviridae capsid protein family.</text>
</comment>
<evidence type="ECO:0000256" key="18">
    <source>
        <dbReference type="ARBA" id="ARBA00022953"/>
    </source>
</evidence>
<feature type="compositionally biased region" description="Low complexity" evidence="24">
    <location>
        <begin position="1681"/>
        <end position="1690"/>
    </location>
</feature>
<comment type="function">
    <text evidence="21">Viral genome-linked protein is covalently linked to the 5'-end of the positive-strand, negative-strand genomic RNAs and subgenomic RNA. Acts as a genome-linked replication primer. May recruit ribosome to viral RNA thereby promoting viral proteins translation. Interacts with host translation initiation complex to allow the translation of viral proteins.</text>
</comment>
<feature type="domain" description="Peptidase C24" evidence="28">
    <location>
        <begin position="1010"/>
        <end position="1109"/>
    </location>
</feature>
<comment type="subcellular location">
    <subcellularLocation>
        <location evidence="1">Host cytoplasm</location>
    </subcellularLocation>
    <subcellularLocation>
        <location evidence="2">Virion</location>
    </subcellularLocation>
</comment>
<dbReference type="PRINTS" id="PR00916">
    <property type="entry name" value="2CENDOPTASE"/>
</dbReference>
<feature type="region of interest" description="Disordered" evidence="24">
    <location>
        <begin position="1660"/>
        <end position="1691"/>
    </location>
</feature>
<sequence>MAPVVSRDQCEPKTPKPHQPAFPHRCTIACPEDCGWYVGRCSCPCACQREGWDDFFVADKAKAPSYVASKTSVADVVDWLLEEDPATDGPSEFDLTQFFQAYTDKSHQIHRDYAPDQLAQALDMAYILSVDPPDIKLPEYEATRFTHDTSYKGKLPRWLRVYGLKSRELAKKAVTNIRGGAHWTKGLFRQMWDSLPGWSEVEAYFRAFFAGIITGVEDALSKSPSSVWTSLKLTPLLYIWRNINECSDMAVVLGAFWATLELYNIPSKVYDLISTALGPTVQEIARRVINVIKGDGSGPKQEGGRPSFSIPGVLLATFLSAIILGSMPSDGFIKKILRGCATAAGLVGGFNAVKSIITTIQGASACKDVKKLASQLACVTTMAATVSTRGERQVLAGMLNDLNESIRERLVDPAYAALVPQLSAMSSKVIELSTMNASALSAARKRTPAKIIVLCGPPGHGKSVAAHKLAKMLNPNEPSIWNPFSDHHDEYTAEEVMLIDETPAEPGQWVEDLIAMGSNSPFVPNYDRVENKTRCFDSKYVIVTTNHNPLINPTHTRAAALARRLTLVYVNSPDVADFLRQHPGVPPPATLFKADCSHLHFDIHPYNSIGTTAIVGHNGTTPVPRAKRVTLEGLCKYVKEMPDREGPPDGVPERMVLVAPDKGTARFVEAVVNTYHNSGLVTQPAAWDTTPQPYQLAVTWQGSNSTVTGQRWDCNPQTPFVAPHFTRNMFKRVLGAEVPEYHLLAYACRITSSSLGDKSLPVPNPTVVINDPSPTRLALALMRHLKNPIASGLRVVWDLFRGCATGPKRLFTWALSQEWNPMPVTTAFTFPAGTVILHTAGGVRVVVLPPGPQFGLTEVTRLADHSGQDDPVVPDMFGATWTELLWRLLKVIGTFLANYGVAIAGLTLSVAAFKTANRSAKNDRQGWLSGSGVALSDEEYDEWMKYSKKKGKKINADEFLQLRHRAAMGNDDDDARDYRSFYTAYQLGREGNNCDDTPLHPAVGPTTGGGYYVHIGNGVGITLKHVASGEDIIKELGNDLVKIRTKHHKVGDPAMVVGDGAPVKFVTGHLVVDTRNESVVFDQTRLNVVRVKVPGLETRRGYCGLPYVNGAGQVVGLHQGSYGVGDKVITPITPDPVVPSETIMWRGLECARSDIVTHLPHGTKYSVSPGMKEEAAKCSHQPAPLGRNDPRCGQTQVAMVVKALSPYTSNPAVEKLDGCLVAAISEVRTAIQSLTPKGGFRPLTFAAAWQSLDLSTSAGALAPGKTKRDLCDPDTGMPTGRYREELLKAWSRAGTGTALDHTYIVALKDELRPVEKVAEGKRRLIWGADARVALIASAALSPIANAMKTVTNLLPVQVGVDPSSASCVSAWVNRLNRHGHCLELDYSKWDSTMSPVLINIAIDILCNTCASDGLRVAVCQTLKTRPIALVEGVAVPTRSGLPSGMPFTSQINSIVHWILWSATVRRCSLPLNIGSVNELAPFLTYGDDGLYTIPSHLTKSIDEIVSTLKSYGLSPTAPDKGANIEIKKTSFTYVSGPVFLKRRIVLTPGGHRALLDLTSLARQPVWVNGPRRSVWDHEAQPIEIDTEVRAIQLQNVVIEASWHQPQDFDQVAALVHKSAEASGITIPRYSLEEARAIYDGRFYGIQHVSTPCNSDLIREGNMSDNKSIPEQHHESSCAMDAGATGSAAAAPAPPVAAAPASGLVGALVAEPQSGPSTEQWRTAYTLFGTVSWNANAGPGTILTVGRLGPGMNPYTQHIAAMYGGWAGGMDIRITIAGSGFIGGTLAVAAIPPGVDPESVNVLRMPHVLIDARGGMPLEVTLEDIRTSLYHPMGDTSTASLVIAVMTGLINPLGTDTLSVTVQLETRPGRDWVFFSLLPPTAGVASADPSQLLTRVALATSPEVRFGTGVLGILGLPSNPSVNRVYDVQSRTRGWSFPIPSSSVFMGDARNVEHNRRVMVQSSAPNNPLSDVLPDGFPDFVPQLDTGPDGGAVVAGQVLPHPGDNDNFWRLTPVVRGNTTAAINTIPERFNQVYFINLADEEAVSAATEELRFNGIQGIFGQRASGRAVQIMQGYVPRAEHIIRPAGFAGVGPQGPNVPIGFAGTMPNFNATASGADDLVPVWGPTLVHTASLLAGTTYELAENSMYVFSVSTSTSTFELGMLANGTWLGPAQLAGTGITWTEVLSVTYMGMRFAYNPLSGQGIGGESRRL</sequence>
<dbReference type="InterPro" id="IPR009003">
    <property type="entry name" value="Peptidase_S1_PA"/>
</dbReference>
<evidence type="ECO:0000259" key="28">
    <source>
        <dbReference type="Pfam" id="PF03510"/>
    </source>
</evidence>
<dbReference type="Pfam" id="PF00680">
    <property type="entry name" value="RdRP_1"/>
    <property type="match status" value="1"/>
</dbReference>
<evidence type="ECO:0000259" key="26">
    <source>
        <dbReference type="Pfam" id="PF00910"/>
    </source>
</evidence>
<dbReference type="InterPro" id="IPR000605">
    <property type="entry name" value="Helicase_SF3_ssDNA/RNA_vir"/>
</dbReference>
<dbReference type="InterPro" id="IPR004004">
    <property type="entry name" value="Helic/Pol/Pept_Calicivir-typ"/>
</dbReference>
<dbReference type="PRINTS" id="PR00918">
    <property type="entry name" value="CALICVIRUSNS"/>
</dbReference>
<evidence type="ECO:0000256" key="15">
    <source>
        <dbReference type="ARBA" id="ARBA00022807"/>
    </source>
</evidence>
<evidence type="ECO:0000256" key="7">
    <source>
        <dbReference type="ARBA" id="ARBA00022520"/>
    </source>
</evidence>
<dbReference type="GO" id="GO:0003968">
    <property type="term" value="F:RNA-directed RNA polymerase activity"/>
    <property type="evidence" value="ECO:0007669"/>
    <property type="project" value="UniProtKB-KW"/>
</dbReference>
<evidence type="ECO:0000256" key="5">
    <source>
        <dbReference type="ARBA" id="ARBA00020107"/>
    </source>
</evidence>
<dbReference type="Pfam" id="PF20915">
    <property type="entry name" value="VPg"/>
    <property type="match status" value="1"/>
</dbReference>
<evidence type="ECO:0000259" key="29">
    <source>
        <dbReference type="Pfam" id="PF20915"/>
    </source>
</evidence>
<dbReference type="GO" id="GO:0004197">
    <property type="term" value="F:cysteine-type endopeptidase activity"/>
    <property type="evidence" value="ECO:0007669"/>
    <property type="project" value="InterPro"/>
</dbReference>
<evidence type="ECO:0000256" key="20">
    <source>
        <dbReference type="ARBA" id="ARBA00045380"/>
    </source>
</evidence>
<dbReference type="GO" id="GO:0003723">
    <property type="term" value="F:RNA binding"/>
    <property type="evidence" value="ECO:0007669"/>
    <property type="project" value="InterPro"/>
</dbReference>
<evidence type="ECO:0000256" key="11">
    <source>
        <dbReference type="ARBA" id="ARBA00022679"/>
    </source>
</evidence>
<dbReference type="Gene3D" id="3.40.50.300">
    <property type="entry name" value="P-loop containing nucleotide triphosphate hydrolases"/>
    <property type="match status" value="1"/>
</dbReference>
<evidence type="ECO:0000256" key="9">
    <source>
        <dbReference type="ARBA" id="ARBA00022561"/>
    </source>
</evidence>
<evidence type="ECO:0000256" key="6">
    <source>
        <dbReference type="ARBA" id="ARBA00022484"/>
    </source>
</evidence>
<dbReference type="SUPFAM" id="SSF88633">
    <property type="entry name" value="Positive stranded ssRNA viruses"/>
    <property type="match status" value="1"/>
</dbReference>
<feature type="domain" description="VPg" evidence="29">
    <location>
        <begin position="926"/>
        <end position="986"/>
    </location>
</feature>
<evidence type="ECO:0000256" key="22">
    <source>
        <dbReference type="ARBA" id="ARBA00046870"/>
    </source>
</evidence>
<keyword evidence="11" id="KW-0808">Transferase</keyword>
<keyword evidence="6" id="KW-0696">RNA-directed RNA polymerase</keyword>
<dbReference type="Pfam" id="PF03510">
    <property type="entry name" value="Peptidase_C24"/>
    <property type="match status" value="1"/>
</dbReference>
<evidence type="ECO:0000256" key="13">
    <source>
        <dbReference type="ARBA" id="ARBA00022741"/>
    </source>
</evidence>
<feature type="domain" description="Calicivirus coat protein" evidence="27">
    <location>
        <begin position="1692"/>
        <end position="1937"/>
    </location>
</feature>
<evidence type="ECO:0000256" key="12">
    <source>
        <dbReference type="ARBA" id="ARBA00022695"/>
    </source>
</evidence>
<dbReference type="CDD" id="cd23192">
    <property type="entry name" value="Caliciviridae_RdRp"/>
    <property type="match status" value="1"/>
</dbReference>
<dbReference type="Gene3D" id="2.60.120.20">
    <property type="match status" value="1"/>
</dbReference>
<keyword evidence="12" id="KW-0548">Nucleotidyltransferase</keyword>
<dbReference type="InterPro" id="IPR000317">
    <property type="entry name" value="Peptidase_C24"/>
</dbReference>
<feature type="domain" description="RNA-directed RNA polymerase C-terminal" evidence="25">
    <location>
        <begin position="1169"/>
        <end position="1615"/>
    </location>
</feature>
<evidence type="ECO:0000256" key="8">
    <source>
        <dbReference type="ARBA" id="ARBA00022553"/>
    </source>
</evidence>
<dbReference type="InterPro" id="IPR049434">
    <property type="entry name" value="VPg"/>
</dbReference>
<evidence type="ECO:0000256" key="4">
    <source>
        <dbReference type="ARBA" id="ARBA00018984"/>
    </source>
</evidence>
<dbReference type="GO" id="GO:0006351">
    <property type="term" value="P:DNA-templated transcription"/>
    <property type="evidence" value="ECO:0007669"/>
    <property type="project" value="InterPro"/>
</dbReference>
<dbReference type="GO" id="GO:0030430">
    <property type="term" value="C:host cell cytoplasm"/>
    <property type="evidence" value="ECO:0007669"/>
    <property type="project" value="UniProtKB-SubCell"/>
</dbReference>
<evidence type="ECO:0000256" key="2">
    <source>
        <dbReference type="ARBA" id="ARBA00004328"/>
    </source>
</evidence>
<evidence type="ECO:0000259" key="27">
    <source>
        <dbReference type="Pfam" id="PF00915"/>
    </source>
</evidence>
<dbReference type="SUPFAM" id="SSF56672">
    <property type="entry name" value="DNA/RNA polymerases"/>
    <property type="match status" value="1"/>
</dbReference>
<dbReference type="GO" id="GO:0019028">
    <property type="term" value="C:viral capsid"/>
    <property type="evidence" value="ECO:0007669"/>
    <property type="project" value="UniProtKB-KW"/>
</dbReference>
<keyword evidence="15" id="KW-0788">Thiol protease</keyword>
<dbReference type="InterPro" id="IPR029053">
    <property type="entry name" value="Viral_coat"/>
</dbReference>
<comment type="subunit">
    <text evidence="22">Homooligomer. Interacts with Vpg, protein p32 and may interact with capsid protein VP1.</text>
</comment>
<dbReference type="Gene3D" id="1.20.960.20">
    <property type="match status" value="1"/>
</dbReference>
<dbReference type="InterPro" id="IPR004005">
    <property type="entry name" value="Calicivirus_coat"/>
</dbReference>
<keyword evidence="14" id="KW-0378">Hydrolase</keyword>
<protein>
    <recommendedName>
        <fullName evidence="4">Capsid protein VP1</fullName>
    </recommendedName>
    <alternativeName>
        <fullName evidence="5">Genome polyprotein</fullName>
    </alternativeName>
</protein>
<evidence type="ECO:0000313" key="30">
    <source>
        <dbReference type="EMBL" id="QYV43527.1"/>
    </source>
</evidence>
<comment type="catalytic activity">
    <reaction evidence="23">
        <text>a ribonucleoside 5'-triphosphate + H2O = a ribonucleoside 5'-diphosphate + phosphate + H(+)</text>
        <dbReference type="Rhea" id="RHEA:23680"/>
        <dbReference type="ChEBI" id="CHEBI:15377"/>
        <dbReference type="ChEBI" id="CHEBI:15378"/>
        <dbReference type="ChEBI" id="CHEBI:43474"/>
        <dbReference type="ChEBI" id="CHEBI:57930"/>
        <dbReference type="ChEBI" id="CHEBI:61557"/>
        <dbReference type="EC" id="3.6.1.15"/>
    </reaction>
</comment>
<keyword evidence="13" id="KW-0547">Nucleotide-binding</keyword>
<comment type="function">
    <text evidence="20">Displays NTPase activity, but no helicase activity. Induces the formation of convoluted membranes derived from the host ER. These remodeled membranes probably form the viral factories that contain the replication complex. Together with NS2 and NS4, initiates the formation of the replication complex.</text>
</comment>
<dbReference type="GO" id="GO:0017111">
    <property type="term" value="F:ribonucleoside triphosphate phosphatase activity"/>
    <property type="evidence" value="ECO:0007669"/>
    <property type="project" value="UniProtKB-EC"/>
</dbReference>
<dbReference type="Gene3D" id="6.10.250.3230">
    <property type="match status" value="1"/>
</dbReference>
<evidence type="ECO:0000256" key="23">
    <source>
        <dbReference type="ARBA" id="ARBA00047631"/>
    </source>
</evidence>
<dbReference type="Gene3D" id="1.10.260.110">
    <property type="match status" value="1"/>
</dbReference>
<evidence type="ECO:0000256" key="10">
    <source>
        <dbReference type="ARBA" id="ARBA00022670"/>
    </source>
</evidence>
<evidence type="ECO:0000256" key="17">
    <source>
        <dbReference type="ARBA" id="ARBA00022844"/>
    </source>
</evidence>
<dbReference type="InterPro" id="IPR001205">
    <property type="entry name" value="RNA-dir_pol_C"/>
</dbReference>
<keyword evidence="16" id="KW-0067">ATP-binding</keyword>
<feature type="region of interest" description="Disordered" evidence="24">
    <location>
        <begin position="1"/>
        <end position="20"/>
    </location>
</feature>
<evidence type="ECO:0000256" key="1">
    <source>
        <dbReference type="ARBA" id="ARBA00004192"/>
    </source>
</evidence>
<evidence type="ECO:0000256" key="16">
    <source>
        <dbReference type="ARBA" id="ARBA00022840"/>
    </source>
</evidence>